<evidence type="ECO:0000313" key="3">
    <source>
        <dbReference type="Proteomes" id="UP000299084"/>
    </source>
</evidence>
<evidence type="ECO:0000313" key="2">
    <source>
        <dbReference type="EMBL" id="KAB1263716.1"/>
    </source>
</evidence>
<proteinExistence type="predicted"/>
<sequence length="83" mass="9748">MTPEEKETSRPSLMAGILPRLSDQAMDAVFLTAWWKESLSFEDVALYFTREEWSRLDWAQKDLYRDVMLENYRNMIVLGNGLA</sequence>
<dbReference type="InterPro" id="IPR050169">
    <property type="entry name" value="Krueppel_C2H2_ZnF"/>
</dbReference>
<dbReference type="InterPro" id="IPR001909">
    <property type="entry name" value="KRAB"/>
</dbReference>
<dbReference type="Proteomes" id="UP000299084">
    <property type="component" value="Unassembled WGS sequence"/>
</dbReference>
<comment type="caution">
    <text evidence="2">The sequence shown here is derived from an EMBL/GenBank/DDBJ whole genome shotgun (WGS) entry which is preliminary data.</text>
</comment>
<dbReference type="Pfam" id="PF01352">
    <property type="entry name" value="KRAB"/>
    <property type="match status" value="1"/>
</dbReference>
<dbReference type="PROSITE" id="PS50805">
    <property type="entry name" value="KRAB"/>
    <property type="match status" value="1"/>
</dbReference>
<accession>A0A5N4CXY3</accession>
<protein>
    <submittedName>
        <fullName evidence="2">Zinc finger protein 789</fullName>
    </submittedName>
</protein>
<dbReference type="AlphaFoldDB" id="A0A5N4CXY3"/>
<gene>
    <name evidence="2" type="ORF">Cadr_000023622</name>
</gene>
<dbReference type="EMBL" id="JWIN03000018">
    <property type="protein sequence ID" value="KAB1263716.1"/>
    <property type="molecule type" value="Genomic_DNA"/>
</dbReference>
<dbReference type="PANTHER" id="PTHR23232:SF165">
    <property type="entry name" value="KRAB DOMAIN-CONTAINING PROTEIN"/>
    <property type="match status" value="1"/>
</dbReference>
<keyword evidence="3" id="KW-1185">Reference proteome</keyword>
<evidence type="ECO:0000259" key="1">
    <source>
        <dbReference type="PROSITE" id="PS50805"/>
    </source>
</evidence>
<dbReference type="Gene3D" id="6.10.140.140">
    <property type="match status" value="1"/>
</dbReference>
<dbReference type="SMART" id="SM00349">
    <property type="entry name" value="KRAB"/>
    <property type="match status" value="1"/>
</dbReference>
<name>A0A5N4CXY3_CAMDR</name>
<organism evidence="2 3">
    <name type="scientific">Camelus dromedarius</name>
    <name type="common">Dromedary</name>
    <name type="synonym">Arabian camel</name>
    <dbReference type="NCBI Taxonomy" id="9838"/>
    <lineage>
        <taxon>Eukaryota</taxon>
        <taxon>Metazoa</taxon>
        <taxon>Chordata</taxon>
        <taxon>Craniata</taxon>
        <taxon>Vertebrata</taxon>
        <taxon>Euteleostomi</taxon>
        <taxon>Mammalia</taxon>
        <taxon>Eutheria</taxon>
        <taxon>Laurasiatheria</taxon>
        <taxon>Artiodactyla</taxon>
        <taxon>Tylopoda</taxon>
        <taxon>Camelidae</taxon>
        <taxon>Camelus</taxon>
    </lineage>
</organism>
<dbReference type="GO" id="GO:0006355">
    <property type="term" value="P:regulation of DNA-templated transcription"/>
    <property type="evidence" value="ECO:0007669"/>
    <property type="project" value="InterPro"/>
</dbReference>
<dbReference type="PANTHER" id="PTHR23232">
    <property type="entry name" value="KRAB DOMAIN C2H2 ZINC FINGER"/>
    <property type="match status" value="1"/>
</dbReference>
<feature type="domain" description="KRAB" evidence="1">
    <location>
        <begin position="39"/>
        <end position="83"/>
    </location>
</feature>
<dbReference type="EMBL" id="JWIN03000018">
    <property type="protein sequence ID" value="KAB1263717.1"/>
    <property type="molecule type" value="Genomic_DNA"/>
</dbReference>
<dbReference type="SUPFAM" id="SSF109640">
    <property type="entry name" value="KRAB domain (Kruppel-associated box)"/>
    <property type="match status" value="1"/>
</dbReference>
<reference evidence="2" key="1">
    <citation type="submission" date="2014-12" db="EMBL/GenBank/DDBJ databases">
        <authorList>
            <person name="Fitak R."/>
            <person name="Mohandesan E."/>
            <person name="Burger P.A."/>
            <person name="Jukka C."/>
        </authorList>
    </citation>
    <scope>NUCLEOTIDE SEQUENCE</scope>
    <source>
        <strain evidence="2">Drom800</strain>
        <tissue evidence="2">Blood</tissue>
    </source>
</reference>
<dbReference type="CDD" id="cd07765">
    <property type="entry name" value="KRAB_A-box"/>
    <property type="match status" value="1"/>
</dbReference>
<reference evidence="2 3" key="2">
    <citation type="journal article" date="2019" name="Mol. Ecol. Resour.">
        <title>Improving Illumina assemblies with Hi-C and long reads: an example with the North African dromedary.</title>
        <authorList>
            <person name="Elbers J.P."/>
            <person name="Rogers M.F."/>
            <person name="Perelman P.L."/>
            <person name="Proskuryakova A.A."/>
            <person name="Serdyukova N.A."/>
            <person name="Johnson W.E."/>
            <person name="Horin P."/>
            <person name="Corander J."/>
            <person name="Murphy D."/>
            <person name="Burger P.A."/>
        </authorList>
    </citation>
    <scope>NUCLEOTIDE SEQUENCE [LARGE SCALE GENOMIC DNA]</scope>
    <source>
        <strain evidence="2">Drom800</strain>
        <tissue evidence="2">Blood</tissue>
    </source>
</reference>
<dbReference type="InterPro" id="IPR036051">
    <property type="entry name" value="KRAB_dom_sf"/>
</dbReference>